<dbReference type="KEGG" id="kfl:Kfla_4783"/>
<keyword evidence="1" id="KW-0472">Membrane</keyword>
<sequence length="417" mass="44083">MRREDVRPLLQRAVDELPEPDLADSAWAGGLTLRRRRRRTTAVVLAVVLLMLTAAGILVAVKGPSAGLTSPDRPPSHPPGYVPPAGQIAGMDFWLAPPGGSEPFLDRLSTPMGEQLQYPDDAEPLQAQPVEQIAAVVLTRTDRGFRPLLLGSDAKWSEADVLLAPIATGSPLSPGSVAPSGGRVAFPQPGGVVVVESASAQIRRIALADQDIRSVSWLVDSERMLVSGPRSTYRVAINPAASGAQEVAPIQPSVDPHAATSPYRLDGVAGQVVLMRSILRGWTVDDTVQLPVQSWTGQTFTSGNVAARLFTATQLPQVPTIASRPQVVAAISAVPSEPSRLLVLGETPPATPPPSGPSTPDAVRERDCCAVAGWYDASTVLLQVTGWILSWNLETGQVRRVTEVDVEAVALGPGLRD</sequence>
<proteinExistence type="predicted"/>
<reference evidence="3" key="1">
    <citation type="submission" date="2009-09" db="EMBL/GenBank/DDBJ databases">
        <title>The complete genome of Kribbella flavida DSM 17836.</title>
        <authorList>
            <consortium name="US DOE Joint Genome Institute (JGI-PGF)"/>
            <person name="Lucas S."/>
            <person name="Copeland A."/>
            <person name="Lapidus A."/>
            <person name="Glavina del Rio T."/>
            <person name="Dalin E."/>
            <person name="Tice H."/>
            <person name="Bruce D."/>
            <person name="Goodwin L."/>
            <person name="Pitluck S."/>
            <person name="Kyrpides N."/>
            <person name="Mavromatis K."/>
            <person name="Ivanova N."/>
            <person name="Saunders E."/>
            <person name="Brettin T."/>
            <person name="Detter J.C."/>
            <person name="Han C."/>
            <person name="Larimer F."/>
            <person name="Land M."/>
            <person name="Hauser L."/>
            <person name="Markowitz V."/>
            <person name="Cheng J.-F."/>
            <person name="Hugenholtz P."/>
            <person name="Woyke T."/>
            <person name="Wu D."/>
            <person name="Pukall R."/>
            <person name="Klenk H.-P."/>
            <person name="Eisen J.A."/>
        </authorList>
    </citation>
    <scope>NUCLEOTIDE SEQUENCE [LARGE SCALE GENOMIC DNA]</scope>
    <source>
        <strain evidence="3">DSM 17836 / JCM 10339 / NBRC 14399</strain>
    </source>
</reference>
<evidence type="ECO:0000313" key="3">
    <source>
        <dbReference type="Proteomes" id="UP000007967"/>
    </source>
</evidence>
<organism evidence="2 3">
    <name type="scientific">Kribbella flavida (strain DSM 17836 / JCM 10339 / NBRC 14399)</name>
    <dbReference type="NCBI Taxonomy" id="479435"/>
    <lineage>
        <taxon>Bacteria</taxon>
        <taxon>Bacillati</taxon>
        <taxon>Actinomycetota</taxon>
        <taxon>Actinomycetes</taxon>
        <taxon>Propionibacteriales</taxon>
        <taxon>Kribbellaceae</taxon>
        <taxon>Kribbella</taxon>
    </lineage>
</organism>
<dbReference type="AlphaFoldDB" id="D2Q0K0"/>
<dbReference type="STRING" id="479435.Kfla_4783"/>
<dbReference type="EMBL" id="CP001736">
    <property type="protein sequence ID" value="ADB33800.1"/>
    <property type="molecule type" value="Genomic_DNA"/>
</dbReference>
<keyword evidence="3" id="KW-1185">Reference proteome</keyword>
<name>D2Q0K0_KRIFD</name>
<evidence type="ECO:0000256" key="1">
    <source>
        <dbReference type="SAM" id="Phobius"/>
    </source>
</evidence>
<dbReference type="RefSeq" id="WP_012922354.1">
    <property type="nucleotide sequence ID" value="NC_013729.1"/>
</dbReference>
<dbReference type="eggNOG" id="ENOG502ZJI1">
    <property type="taxonomic scope" value="Bacteria"/>
</dbReference>
<gene>
    <name evidence="2" type="ordered locus">Kfla_4783</name>
</gene>
<keyword evidence="1" id="KW-1133">Transmembrane helix</keyword>
<keyword evidence="1" id="KW-0812">Transmembrane</keyword>
<feature type="transmembrane region" description="Helical" evidence="1">
    <location>
        <begin position="42"/>
        <end position="61"/>
    </location>
</feature>
<accession>D2Q0K0</accession>
<protein>
    <submittedName>
        <fullName evidence="2">Uncharacterized protein</fullName>
    </submittedName>
</protein>
<reference evidence="2 3" key="2">
    <citation type="journal article" date="2010" name="Stand. Genomic Sci.">
        <title>Complete genome sequence of Kribbella flavida type strain (IFO 14399).</title>
        <authorList>
            <person name="Pukall R."/>
            <person name="Lapidus A."/>
            <person name="Glavina Del Rio T."/>
            <person name="Copeland A."/>
            <person name="Tice H."/>
            <person name="Cheng J.-F."/>
            <person name="Lucas S."/>
            <person name="Chen F."/>
            <person name="Nolan M."/>
            <person name="LaButti K."/>
            <person name="Pati A."/>
            <person name="Ivanova N."/>
            <person name="Mavrommatis K."/>
            <person name="Mikhailova N."/>
            <person name="Pitluck S."/>
            <person name="Bruce D."/>
            <person name="Goodwin L."/>
            <person name="Land M."/>
            <person name="Hauser L."/>
            <person name="Chang Y.-J."/>
            <person name="Jeffries C.D."/>
            <person name="Chen A."/>
            <person name="Palaniappan K."/>
            <person name="Chain P."/>
            <person name="Rohde M."/>
            <person name="Goeker M."/>
            <person name="Bristow J."/>
            <person name="Eisen J.A."/>
            <person name="Markowitz V."/>
            <person name="Hugenholtz P."/>
            <person name="Kyrpides N.C."/>
            <person name="Klenk H.-P."/>
            <person name="Brettin T."/>
        </authorList>
    </citation>
    <scope>NUCLEOTIDE SEQUENCE [LARGE SCALE GENOMIC DNA]</scope>
    <source>
        <strain evidence="3">DSM 17836 / JCM 10339 / NBRC 14399</strain>
    </source>
</reference>
<dbReference type="HOGENOM" id="CLU_658539_0_0_11"/>
<evidence type="ECO:0000313" key="2">
    <source>
        <dbReference type="EMBL" id="ADB33800.1"/>
    </source>
</evidence>
<dbReference type="OrthoDB" id="4855658at2"/>
<dbReference type="Proteomes" id="UP000007967">
    <property type="component" value="Chromosome"/>
</dbReference>